<sequence length="527" mass="58492">MNKLFLFLAFFHVSSSVKHTFKTAGFTTTGIPHLPQFMAMVLVDDTMMGYCDSNRKMEAFGAVAKKTFHKYPELLRRNSVDCFENLPKVLKAALDGVMQLFNQTEGVHCLQGIQGIEWDQNTEEISGFSYSGYDGEDFMSLDLKTLTWIPLKPEAVVIKQIFDKDKVFIKETEYRVKHIYPEFLKTFLNYLNETQVNRTGPPSVSLLKKCPSSPISCFATGFYPNRADMFWRRDGEEIHIDVDKGEILPNPDGTFQMRVDLNLSSVTAQDWSRYECVFQLSGVKDDVITKLEKTKIRTNCGNSMSLIIVIVAVVLVALVAVIGFIVYRKRNAKRPPCRSSSELPAAAVVAAGAGLMLLLVGATGLFISRRRMRRKGFSPTKTSDSSSSSSSSSDKNELSHSCASLLSLPPHPHSFSLSVLTHRYHWTQSLVSVMGSCGSNHPACIQSLVLPSCLCSVVACCCLLLLLCFSLSLSSNPNRSRQMAAHIQSGSAGGFFLVREGVFPLHCCCQIKCLLYVGFVGFSCVRF</sequence>
<evidence type="ECO:0000313" key="7">
    <source>
        <dbReference type="RefSeq" id="XP_055368856.1"/>
    </source>
</evidence>
<dbReference type="RefSeq" id="XP_055368856.1">
    <property type="nucleotide sequence ID" value="XM_055512881.1"/>
</dbReference>
<evidence type="ECO:0000256" key="2">
    <source>
        <dbReference type="SAM" id="MobiDB-lite"/>
    </source>
</evidence>
<reference evidence="7 8" key="1">
    <citation type="submission" date="2025-04" db="UniProtKB">
        <authorList>
            <consortium name="RefSeq"/>
        </authorList>
    </citation>
    <scope>IDENTIFICATION</scope>
</reference>
<dbReference type="SUPFAM" id="SSF54452">
    <property type="entry name" value="MHC antigen-recognition domain"/>
    <property type="match status" value="1"/>
</dbReference>
<dbReference type="PROSITE" id="PS50835">
    <property type="entry name" value="IG_LIKE"/>
    <property type="match status" value="1"/>
</dbReference>
<evidence type="ECO:0000259" key="5">
    <source>
        <dbReference type="PROSITE" id="PS50835"/>
    </source>
</evidence>
<dbReference type="RefSeq" id="XP_055368857.1">
    <property type="nucleotide sequence ID" value="XM_055512882.1"/>
</dbReference>
<keyword evidence="4" id="KW-0732">Signal</keyword>
<keyword evidence="3" id="KW-0472">Membrane</keyword>
<dbReference type="InterPro" id="IPR013783">
    <property type="entry name" value="Ig-like_fold"/>
</dbReference>
<dbReference type="Pfam" id="PF00129">
    <property type="entry name" value="MHC_I"/>
    <property type="match status" value="1"/>
</dbReference>
<dbReference type="RefSeq" id="XP_055368859.1">
    <property type="nucleotide sequence ID" value="XM_055512884.1"/>
</dbReference>
<dbReference type="GeneID" id="114866134"/>
<feature type="domain" description="Ig-like" evidence="5">
    <location>
        <begin position="181"/>
        <end position="289"/>
    </location>
</feature>
<proteinExistence type="predicted"/>
<dbReference type="OrthoDB" id="8936120at2759"/>
<feature type="region of interest" description="Disordered" evidence="2">
    <location>
        <begin position="376"/>
        <end position="396"/>
    </location>
</feature>
<evidence type="ECO:0000313" key="6">
    <source>
        <dbReference type="Proteomes" id="UP000515150"/>
    </source>
</evidence>
<dbReference type="SUPFAM" id="SSF48726">
    <property type="entry name" value="Immunoglobulin"/>
    <property type="match status" value="1"/>
</dbReference>
<dbReference type="InterPro" id="IPR011161">
    <property type="entry name" value="MHC_I-like_Ag-recog"/>
</dbReference>
<organism evidence="6 7">
    <name type="scientific">Betta splendens</name>
    <name type="common">Siamese fighting fish</name>
    <dbReference type="NCBI Taxonomy" id="158456"/>
    <lineage>
        <taxon>Eukaryota</taxon>
        <taxon>Metazoa</taxon>
        <taxon>Chordata</taxon>
        <taxon>Craniata</taxon>
        <taxon>Vertebrata</taxon>
        <taxon>Euteleostomi</taxon>
        <taxon>Actinopterygii</taxon>
        <taxon>Neopterygii</taxon>
        <taxon>Teleostei</taxon>
        <taxon>Neoteleostei</taxon>
        <taxon>Acanthomorphata</taxon>
        <taxon>Anabantaria</taxon>
        <taxon>Anabantiformes</taxon>
        <taxon>Anabantoidei</taxon>
        <taxon>Osphronemidae</taxon>
        <taxon>Betta</taxon>
    </lineage>
</organism>
<feature type="chain" id="PRO_5044702262" evidence="4">
    <location>
        <begin position="17"/>
        <end position="527"/>
    </location>
</feature>
<dbReference type="SMART" id="SM00407">
    <property type="entry name" value="IGc1"/>
    <property type="match status" value="1"/>
</dbReference>
<dbReference type="RefSeq" id="XP_055368858.1">
    <property type="nucleotide sequence ID" value="XM_055512883.1"/>
</dbReference>
<dbReference type="InterPro" id="IPR003597">
    <property type="entry name" value="Ig_C1-set"/>
</dbReference>
<feature type="transmembrane region" description="Helical" evidence="3">
    <location>
        <begin position="347"/>
        <end position="367"/>
    </location>
</feature>
<accession>A0A9W2Y415</accession>
<dbReference type="Proteomes" id="UP000515150">
    <property type="component" value="Chromosome 11"/>
</dbReference>
<dbReference type="InterPro" id="IPR036179">
    <property type="entry name" value="Ig-like_dom_sf"/>
</dbReference>
<feature type="transmembrane region" description="Helical" evidence="3">
    <location>
        <begin position="448"/>
        <end position="473"/>
    </location>
</feature>
<evidence type="ECO:0000313" key="8">
    <source>
        <dbReference type="RefSeq" id="XP_055368857.1"/>
    </source>
</evidence>
<evidence type="ECO:0000313" key="9">
    <source>
        <dbReference type="RefSeq" id="XP_055368858.1"/>
    </source>
</evidence>
<feature type="signal peptide" evidence="4">
    <location>
        <begin position="1"/>
        <end position="16"/>
    </location>
</feature>
<evidence type="ECO:0000256" key="4">
    <source>
        <dbReference type="SAM" id="SignalP"/>
    </source>
</evidence>
<keyword evidence="3" id="KW-0812">Transmembrane</keyword>
<evidence type="ECO:0000256" key="3">
    <source>
        <dbReference type="SAM" id="Phobius"/>
    </source>
</evidence>
<gene>
    <name evidence="7 8 9 10" type="primary">LOC114866134</name>
</gene>
<dbReference type="Pfam" id="PF07654">
    <property type="entry name" value="C1-set"/>
    <property type="match status" value="1"/>
</dbReference>
<dbReference type="Gene3D" id="3.30.500.10">
    <property type="entry name" value="MHC class I-like antigen recognition-like"/>
    <property type="match status" value="1"/>
</dbReference>
<dbReference type="PANTHER" id="PTHR16675">
    <property type="entry name" value="MHC CLASS I-RELATED"/>
    <property type="match status" value="1"/>
</dbReference>
<feature type="transmembrane region" description="Helical" evidence="3">
    <location>
        <begin position="304"/>
        <end position="327"/>
    </location>
</feature>
<dbReference type="FunFam" id="2.60.40.10:FF:000943">
    <property type="entry name" value="Classical MHC class I molecule, alpha-chain"/>
    <property type="match status" value="1"/>
</dbReference>
<dbReference type="PANTHER" id="PTHR16675:SF237">
    <property type="entry name" value="MHC CLASS I ANTIGEN TRANSCRIPT VARIANT 1-RELATED"/>
    <property type="match status" value="1"/>
</dbReference>
<dbReference type="AlphaFoldDB" id="A0A9W2Y415"/>
<protein>
    <submittedName>
        <fullName evidence="7 8">Zinc-alpha-2-glycoprotein-like isoform X1</fullName>
    </submittedName>
</protein>
<dbReference type="InterPro" id="IPR011162">
    <property type="entry name" value="MHC_I/II-like_Ag-recog"/>
</dbReference>
<dbReference type="GO" id="GO:0005615">
    <property type="term" value="C:extracellular space"/>
    <property type="evidence" value="ECO:0007669"/>
    <property type="project" value="TreeGrafter"/>
</dbReference>
<dbReference type="InterPro" id="IPR050208">
    <property type="entry name" value="MHC_class-I_related"/>
</dbReference>
<name>A0A9W2Y415_BETSP</name>
<keyword evidence="3" id="KW-1133">Transmembrane helix</keyword>
<dbReference type="GO" id="GO:0009897">
    <property type="term" value="C:external side of plasma membrane"/>
    <property type="evidence" value="ECO:0007669"/>
    <property type="project" value="TreeGrafter"/>
</dbReference>
<dbReference type="GO" id="GO:0006955">
    <property type="term" value="P:immune response"/>
    <property type="evidence" value="ECO:0007669"/>
    <property type="project" value="TreeGrafter"/>
</dbReference>
<evidence type="ECO:0000256" key="1">
    <source>
        <dbReference type="ARBA" id="ARBA00023180"/>
    </source>
</evidence>
<dbReference type="InterPro" id="IPR007110">
    <property type="entry name" value="Ig-like_dom"/>
</dbReference>
<keyword evidence="1" id="KW-0325">Glycoprotein</keyword>
<dbReference type="InterPro" id="IPR037055">
    <property type="entry name" value="MHC_I-like_Ag-recog_sf"/>
</dbReference>
<dbReference type="Gene3D" id="2.60.40.10">
    <property type="entry name" value="Immunoglobulins"/>
    <property type="match status" value="1"/>
</dbReference>
<feature type="compositionally biased region" description="Low complexity" evidence="2">
    <location>
        <begin position="383"/>
        <end position="396"/>
    </location>
</feature>
<keyword evidence="6" id="KW-1185">Reference proteome</keyword>
<evidence type="ECO:0000313" key="10">
    <source>
        <dbReference type="RefSeq" id="XP_055368859.1"/>
    </source>
</evidence>